<proteinExistence type="inferred from homology"/>
<protein>
    <submittedName>
        <fullName evidence="7">M20 family metallopeptidase</fullName>
    </submittedName>
</protein>
<comment type="cofactor">
    <cofactor evidence="1">
        <name>Zn(2+)</name>
        <dbReference type="ChEBI" id="CHEBI:29105"/>
    </cofactor>
</comment>
<sequence>MKTPSAAAVDALAQTVDVALIEALTSTLVETPSVNPGGTEAAAAAVLADACRTAGFAVSLTEAAPDRPNVLASMTAAGSGPGLLLLGHSDVVPAGPDWTGDPFVVRRDGDLLIGRGTTDMKGGLAAAVAAMSALSRACEFGIALSGPVHLLATVDEEEHGTGVRRFVAEPPPLEFLGAIVAEPTSLQVVRGCRGASYLDIEITGRAAHSGRPSDGRSAIEAAAAVIDLIMTDQAAMAAQSDPLLGFGTWNVGVIDGGQGISVVAPNCYLGVDRRLMPGESIEVIAQDLGDAISGAGIDTDGITVTLRPTMEMPGFATDEDHPLVRAVTAAVTDSGASTSVGGWTAACDGGFISRDLGVPTVVMGPGDINGQAHQPDESVSLTELATAARAYVRAAVSMLGRS</sequence>
<feature type="domain" description="Peptidase M20 dimerisation" evidence="6">
    <location>
        <begin position="193"/>
        <end position="292"/>
    </location>
</feature>
<dbReference type="PROSITE" id="PS00758">
    <property type="entry name" value="ARGE_DAPE_CPG2_1"/>
    <property type="match status" value="1"/>
</dbReference>
<dbReference type="EMBL" id="BAABIE010000001">
    <property type="protein sequence ID" value="GAA4737287.1"/>
    <property type="molecule type" value="Genomic_DNA"/>
</dbReference>
<evidence type="ECO:0000256" key="2">
    <source>
        <dbReference type="ARBA" id="ARBA00006247"/>
    </source>
</evidence>
<name>A0ABP8YU40_9ACTN</name>
<dbReference type="Gene3D" id="3.40.630.10">
    <property type="entry name" value="Zn peptidases"/>
    <property type="match status" value="1"/>
</dbReference>
<evidence type="ECO:0000259" key="6">
    <source>
        <dbReference type="Pfam" id="PF07687"/>
    </source>
</evidence>
<dbReference type="PANTHER" id="PTHR43808">
    <property type="entry name" value="ACETYLORNITHINE DEACETYLASE"/>
    <property type="match status" value="1"/>
</dbReference>
<organism evidence="7 8">
    <name type="scientific">Gordonia alkaliphila</name>
    <dbReference type="NCBI Taxonomy" id="1053547"/>
    <lineage>
        <taxon>Bacteria</taxon>
        <taxon>Bacillati</taxon>
        <taxon>Actinomycetota</taxon>
        <taxon>Actinomycetes</taxon>
        <taxon>Mycobacteriales</taxon>
        <taxon>Gordoniaceae</taxon>
        <taxon>Gordonia</taxon>
    </lineage>
</organism>
<evidence type="ECO:0000313" key="7">
    <source>
        <dbReference type="EMBL" id="GAA4737287.1"/>
    </source>
</evidence>
<dbReference type="Pfam" id="PF07687">
    <property type="entry name" value="M20_dimer"/>
    <property type="match status" value="1"/>
</dbReference>
<evidence type="ECO:0000256" key="3">
    <source>
        <dbReference type="ARBA" id="ARBA00022723"/>
    </source>
</evidence>
<dbReference type="InterPro" id="IPR036264">
    <property type="entry name" value="Bact_exopeptidase_dim_dom"/>
</dbReference>
<dbReference type="RefSeq" id="WP_345311979.1">
    <property type="nucleotide sequence ID" value="NZ_BAABIE010000001.1"/>
</dbReference>
<dbReference type="Proteomes" id="UP001500822">
    <property type="component" value="Unassembled WGS sequence"/>
</dbReference>
<accession>A0ABP8YU40</accession>
<dbReference type="Pfam" id="PF01546">
    <property type="entry name" value="Peptidase_M20"/>
    <property type="match status" value="1"/>
</dbReference>
<keyword evidence="3" id="KW-0479">Metal-binding</keyword>
<keyword evidence="4" id="KW-0378">Hydrolase</keyword>
<comment type="similarity">
    <text evidence="2">Belongs to the peptidase M20A family.</text>
</comment>
<evidence type="ECO:0000313" key="8">
    <source>
        <dbReference type="Proteomes" id="UP001500822"/>
    </source>
</evidence>
<evidence type="ECO:0000256" key="5">
    <source>
        <dbReference type="ARBA" id="ARBA00022833"/>
    </source>
</evidence>
<reference evidence="8" key="1">
    <citation type="journal article" date="2019" name="Int. J. Syst. Evol. Microbiol.">
        <title>The Global Catalogue of Microorganisms (GCM) 10K type strain sequencing project: providing services to taxonomists for standard genome sequencing and annotation.</title>
        <authorList>
            <consortium name="The Broad Institute Genomics Platform"/>
            <consortium name="The Broad Institute Genome Sequencing Center for Infectious Disease"/>
            <person name="Wu L."/>
            <person name="Ma J."/>
        </authorList>
    </citation>
    <scope>NUCLEOTIDE SEQUENCE [LARGE SCALE GENOMIC DNA]</scope>
    <source>
        <strain evidence="8">JCM 18077</strain>
    </source>
</reference>
<dbReference type="InterPro" id="IPR001261">
    <property type="entry name" value="ArgE/DapE_CS"/>
</dbReference>
<comment type="caution">
    <text evidence="7">The sequence shown here is derived from an EMBL/GenBank/DDBJ whole genome shotgun (WGS) entry which is preliminary data.</text>
</comment>
<gene>
    <name evidence="7" type="ORF">GCM10023217_00200</name>
</gene>
<evidence type="ECO:0000256" key="4">
    <source>
        <dbReference type="ARBA" id="ARBA00022801"/>
    </source>
</evidence>
<keyword evidence="5" id="KW-0862">Zinc</keyword>
<dbReference type="SUPFAM" id="SSF55031">
    <property type="entry name" value="Bacterial exopeptidase dimerisation domain"/>
    <property type="match status" value="1"/>
</dbReference>
<dbReference type="InterPro" id="IPR011650">
    <property type="entry name" value="Peptidase_M20_dimer"/>
</dbReference>
<keyword evidence="8" id="KW-1185">Reference proteome</keyword>
<dbReference type="InterPro" id="IPR050072">
    <property type="entry name" value="Peptidase_M20A"/>
</dbReference>
<dbReference type="Gene3D" id="3.30.70.360">
    <property type="match status" value="1"/>
</dbReference>
<evidence type="ECO:0000256" key="1">
    <source>
        <dbReference type="ARBA" id="ARBA00001947"/>
    </source>
</evidence>
<dbReference type="PANTHER" id="PTHR43808:SF8">
    <property type="entry name" value="PEPTIDASE M20 DIMERISATION DOMAIN-CONTAINING PROTEIN"/>
    <property type="match status" value="1"/>
</dbReference>
<dbReference type="SUPFAM" id="SSF53187">
    <property type="entry name" value="Zn-dependent exopeptidases"/>
    <property type="match status" value="1"/>
</dbReference>
<dbReference type="InterPro" id="IPR002933">
    <property type="entry name" value="Peptidase_M20"/>
</dbReference>